<evidence type="ECO:0000256" key="5">
    <source>
        <dbReference type="PROSITE-ProRule" id="PRU01248"/>
    </source>
</evidence>
<evidence type="ECO:0000256" key="4">
    <source>
        <dbReference type="ARBA" id="ARBA00023172"/>
    </source>
</evidence>
<dbReference type="RefSeq" id="WP_109644719.1">
    <property type="nucleotide sequence ID" value="NZ_QGGB01000002.1"/>
</dbReference>
<keyword evidence="4" id="KW-0233">DNA recombination</keyword>
<dbReference type="InterPro" id="IPR011010">
    <property type="entry name" value="DNA_brk_join_enz"/>
</dbReference>
<dbReference type="Proteomes" id="UP000245533">
    <property type="component" value="Unassembled WGS sequence"/>
</dbReference>
<evidence type="ECO:0000259" key="6">
    <source>
        <dbReference type="PROSITE" id="PS51898"/>
    </source>
</evidence>
<dbReference type="OrthoDB" id="9801717at2"/>
<dbReference type="InterPro" id="IPR050090">
    <property type="entry name" value="Tyrosine_recombinase_XerCD"/>
</dbReference>
<dbReference type="InterPro" id="IPR044068">
    <property type="entry name" value="CB"/>
</dbReference>
<comment type="caution">
    <text evidence="8">The sequence shown here is derived from an EMBL/GenBank/DDBJ whole genome shotgun (WGS) entry which is preliminary data.</text>
</comment>
<dbReference type="Pfam" id="PF13495">
    <property type="entry name" value="Phage_int_SAM_4"/>
    <property type="match status" value="1"/>
</dbReference>
<comment type="similarity">
    <text evidence="1">Belongs to the 'phage' integrase family.</text>
</comment>
<dbReference type="InterPro" id="IPR011946">
    <property type="entry name" value="Integrase_integron-type"/>
</dbReference>
<name>A0A316TYQ8_9BACT</name>
<gene>
    <name evidence="8" type="ORF">DDZ15_03090</name>
</gene>
<keyword evidence="2" id="KW-0229">DNA integration</keyword>
<dbReference type="PROSITE" id="PS51898">
    <property type="entry name" value="TYR_RECOMBINASE"/>
    <property type="match status" value="1"/>
</dbReference>
<evidence type="ECO:0000313" key="8">
    <source>
        <dbReference type="EMBL" id="PWN08012.1"/>
    </source>
</evidence>
<dbReference type="GO" id="GO:0003677">
    <property type="term" value="F:DNA binding"/>
    <property type="evidence" value="ECO:0007669"/>
    <property type="project" value="UniProtKB-UniRule"/>
</dbReference>
<protein>
    <submittedName>
        <fullName evidence="8">Integron integrase</fullName>
    </submittedName>
</protein>
<evidence type="ECO:0000256" key="2">
    <source>
        <dbReference type="ARBA" id="ARBA00022908"/>
    </source>
</evidence>
<dbReference type="Pfam" id="PF00589">
    <property type="entry name" value="Phage_integrase"/>
    <property type="match status" value="1"/>
</dbReference>
<dbReference type="EMBL" id="QGGB01000002">
    <property type="protein sequence ID" value="PWN08012.1"/>
    <property type="molecule type" value="Genomic_DNA"/>
</dbReference>
<dbReference type="Gene3D" id="1.10.150.130">
    <property type="match status" value="1"/>
</dbReference>
<dbReference type="InterPro" id="IPR013762">
    <property type="entry name" value="Integrase-like_cat_sf"/>
</dbReference>
<dbReference type="PROSITE" id="PS51900">
    <property type="entry name" value="CB"/>
    <property type="match status" value="1"/>
</dbReference>
<dbReference type="AlphaFoldDB" id="A0A316TYQ8"/>
<evidence type="ECO:0000256" key="3">
    <source>
        <dbReference type="ARBA" id="ARBA00023125"/>
    </source>
</evidence>
<dbReference type="SUPFAM" id="SSF56349">
    <property type="entry name" value="DNA breaking-rejoining enzymes"/>
    <property type="match status" value="1"/>
</dbReference>
<dbReference type="PANTHER" id="PTHR30349:SF64">
    <property type="entry name" value="PROPHAGE INTEGRASE INTD-RELATED"/>
    <property type="match status" value="1"/>
</dbReference>
<dbReference type="NCBIfam" id="TIGR02249">
    <property type="entry name" value="integrase_gron"/>
    <property type="match status" value="1"/>
</dbReference>
<dbReference type="PANTHER" id="PTHR30349">
    <property type="entry name" value="PHAGE INTEGRASE-RELATED"/>
    <property type="match status" value="1"/>
</dbReference>
<evidence type="ECO:0000313" key="9">
    <source>
        <dbReference type="Proteomes" id="UP000245533"/>
    </source>
</evidence>
<organism evidence="8 9">
    <name type="scientific">Rhodohalobacter mucosus</name>
    <dbReference type="NCBI Taxonomy" id="2079485"/>
    <lineage>
        <taxon>Bacteria</taxon>
        <taxon>Pseudomonadati</taxon>
        <taxon>Balneolota</taxon>
        <taxon>Balneolia</taxon>
        <taxon>Balneolales</taxon>
        <taxon>Balneolaceae</taxon>
        <taxon>Rhodohalobacter</taxon>
    </lineage>
</organism>
<reference evidence="8 9" key="1">
    <citation type="submission" date="2018-05" db="EMBL/GenBank/DDBJ databases">
        <title>Rhodohalobacter halophilus gen. nov., sp. nov., a moderately halophilic member of the family Balneolaceae.</title>
        <authorList>
            <person name="Liu Z.-W."/>
        </authorList>
    </citation>
    <scope>NUCLEOTIDE SEQUENCE [LARGE SCALE GENOMIC DNA]</scope>
    <source>
        <strain evidence="8 9">8A47</strain>
    </source>
</reference>
<sequence length="317" mass="36515">MSRLLNSVKQEIRRRNYSYKTEQSYILWIKRFVIFCDMKHPLDVEQKQVVNYLNHLANVRNVAASTQNQALCALVFLYREVLKKPVGILDNITSAKRYQHIPVVLSENEAKQILTELTGVKGLIVRLLYGSGLRISECLRLRIQDLDFDYRQIEVRNTKGAKDRVTMMPESLVTQLRSQIDKVHSLHRKDLAMGMGEALLPHALSRKYPDASGDLKWQYLFPSKKIGKDPRSGFRHRYHQSPQSINSEIKKAVRKAGIRKKVSAHTFRHSFATHLLKNGYDIRTVQELLGHKSLKTTMIYTHVLNKGGKGVKSPLDQ</sequence>
<evidence type="ECO:0000259" key="7">
    <source>
        <dbReference type="PROSITE" id="PS51900"/>
    </source>
</evidence>
<feature type="domain" description="Tyr recombinase" evidence="6">
    <location>
        <begin position="100"/>
        <end position="313"/>
    </location>
</feature>
<dbReference type="InterPro" id="IPR004107">
    <property type="entry name" value="Integrase_SAM-like_N"/>
</dbReference>
<keyword evidence="3 5" id="KW-0238">DNA-binding</keyword>
<feature type="domain" description="Core-binding (CB)" evidence="7">
    <location>
        <begin position="1"/>
        <end position="82"/>
    </location>
</feature>
<keyword evidence="9" id="KW-1185">Reference proteome</keyword>
<proteinExistence type="inferred from homology"/>
<accession>A0A316TYQ8</accession>
<dbReference type="InterPro" id="IPR002104">
    <property type="entry name" value="Integrase_catalytic"/>
</dbReference>
<dbReference type="GO" id="GO:0015074">
    <property type="term" value="P:DNA integration"/>
    <property type="evidence" value="ECO:0007669"/>
    <property type="project" value="UniProtKB-KW"/>
</dbReference>
<evidence type="ECO:0000256" key="1">
    <source>
        <dbReference type="ARBA" id="ARBA00008857"/>
    </source>
</evidence>
<dbReference type="GO" id="GO:0006310">
    <property type="term" value="P:DNA recombination"/>
    <property type="evidence" value="ECO:0007669"/>
    <property type="project" value="UniProtKB-KW"/>
</dbReference>
<dbReference type="Gene3D" id="1.10.443.10">
    <property type="entry name" value="Intergrase catalytic core"/>
    <property type="match status" value="1"/>
</dbReference>
<dbReference type="InterPro" id="IPR010998">
    <property type="entry name" value="Integrase_recombinase_N"/>
</dbReference>